<dbReference type="PANTHER" id="PTHR45727">
    <property type="entry name" value="NPC INTRACELLULAR CHOLESTEROL TRANSPORTER 1"/>
    <property type="match status" value="1"/>
</dbReference>
<dbReference type="Gene3D" id="1.20.1640.10">
    <property type="entry name" value="Multidrug efflux transporter AcrB transmembrane domain"/>
    <property type="match status" value="2"/>
</dbReference>
<keyword evidence="6 12" id="KW-1133">Transmembrane helix</keyword>
<dbReference type="PANTHER" id="PTHR45727:SF2">
    <property type="entry name" value="NPC INTRACELLULAR CHOLESTEROL TRANSPORTER 1"/>
    <property type="match status" value="1"/>
</dbReference>
<evidence type="ECO:0000256" key="12">
    <source>
        <dbReference type="SAM" id="Phobius"/>
    </source>
</evidence>
<comment type="caution">
    <text evidence="14">The sequence shown here is derived from an EMBL/GenBank/DDBJ whole genome shotgun (WGS) entry which is preliminary data.</text>
</comment>
<feature type="transmembrane region" description="Helical" evidence="12">
    <location>
        <begin position="813"/>
        <end position="831"/>
    </location>
</feature>
<name>A0AAW0E7R7_9AGAR</name>
<dbReference type="GO" id="GO:0016020">
    <property type="term" value="C:membrane"/>
    <property type="evidence" value="ECO:0007669"/>
    <property type="project" value="UniProtKB-SubCell"/>
</dbReference>
<feature type="transmembrane region" description="Helical" evidence="12">
    <location>
        <begin position="712"/>
        <end position="736"/>
    </location>
</feature>
<proteinExistence type="inferred from homology"/>
<feature type="transmembrane region" description="Helical" evidence="12">
    <location>
        <begin position="248"/>
        <end position="269"/>
    </location>
</feature>
<evidence type="ECO:0000256" key="2">
    <source>
        <dbReference type="ARBA" id="ARBA00005585"/>
    </source>
</evidence>
<keyword evidence="3" id="KW-0813">Transport</keyword>
<feature type="transmembrane region" description="Helical" evidence="12">
    <location>
        <begin position="684"/>
        <end position="705"/>
    </location>
</feature>
<dbReference type="Proteomes" id="UP001383192">
    <property type="component" value="Unassembled WGS sequence"/>
</dbReference>
<keyword evidence="7" id="KW-0445">Lipid transport</keyword>
<keyword evidence="5" id="KW-0732">Signal</keyword>
<organism evidence="14 15">
    <name type="scientific">Paramarasmius palmivorus</name>
    <dbReference type="NCBI Taxonomy" id="297713"/>
    <lineage>
        <taxon>Eukaryota</taxon>
        <taxon>Fungi</taxon>
        <taxon>Dikarya</taxon>
        <taxon>Basidiomycota</taxon>
        <taxon>Agaricomycotina</taxon>
        <taxon>Agaricomycetes</taxon>
        <taxon>Agaricomycetidae</taxon>
        <taxon>Agaricales</taxon>
        <taxon>Marasmiineae</taxon>
        <taxon>Marasmiaceae</taxon>
        <taxon>Paramarasmius</taxon>
    </lineage>
</organism>
<feature type="transmembrane region" description="Helical" evidence="12">
    <location>
        <begin position="1292"/>
        <end position="1311"/>
    </location>
</feature>
<feature type="domain" description="SSD" evidence="13">
    <location>
        <begin position="604"/>
        <end position="863"/>
    </location>
</feature>
<keyword evidence="8 12" id="KW-0472">Membrane</keyword>
<evidence type="ECO:0000259" key="13">
    <source>
        <dbReference type="PROSITE" id="PS50156"/>
    </source>
</evidence>
<dbReference type="Pfam" id="PF12349">
    <property type="entry name" value="Sterol-sensing"/>
    <property type="match status" value="2"/>
</dbReference>
<feature type="transmembrane region" description="Helical" evidence="12">
    <location>
        <begin position="838"/>
        <end position="863"/>
    </location>
</feature>
<dbReference type="Pfam" id="PF16414">
    <property type="entry name" value="NPC1_N"/>
    <property type="match status" value="1"/>
</dbReference>
<evidence type="ECO:0000256" key="10">
    <source>
        <dbReference type="ARBA" id="ARBA00023180"/>
    </source>
</evidence>
<dbReference type="SUPFAM" id="SSF82866">
    <property type="entry name" value="Multidrug efflux transporter AcrB transmembrane domain"/>
    <property type="match status" value="2"/>
</dbReference>
<feature type="transmembrane region" description="Helical" evidence="12">
    <location>
        <begin position="1323"/>
        <end position="1346"/>
    </location>
</feature>
<keyword evidence="15" id="KW-1185">Reference proteome</keyword>
<evidence type="ECO:0000256" key="7">
    <source>
        <dbReference type="ARBA" id="ARBA00023055"/>
    </source>
</evidence>
<comment type="subcellular location">
    <subcellularLocation>
        <location evidence="1">Membrane</location>
        <topology evidence="1">Multi-pass membrane protein</topology>
    </subcellularLocation>
</comment>
<feature type="transmembrane region" description="Helical" evidence="12">
    <location>
        <begin position="1185"/>
        <end position="1203"/>
    </location>
</feature>
<comment type="similarity">
    <text evidence="2">Belongs to the patched family.</text>
</comment>
<feature type="compositionally biased region" description="Basic and acidic residues" evidence="11">
    <location>
        <begin position="1483"/>
        <end position="1494"/>
    </location>
</feature>
<dbReference type="FunFam" id="1.20.1640.10:FF:000029">
    <property type="entry name" value="Putative Patched sphingolipid transporter"/>
    <property type="match status" value="1"/>
</dbReference>
<dbReference type="InterPro" id="IPR053956">
    <property type="entry name" value="NPC1_MLD"/>
</dbReference>
<evidence type="ECO:0000256" key="9">
    <source>
        <dbReference type="ARBA" id="ARBA00023157"/>
    </source>
</evidence>
<evidence type="ECO:0000256" key="6">
    <source>
        <dbReference type="ARBA" id="ARBA00022989"/>
    </source>
</evidence>
<dbReference type="InterPro" id="IPR032190">
    <property type="entry name" value="NPC1_N"/>
</dbReference>
<keyword evidence="9" id="KW-1015">Disulfide bond</keyword>
<dbReference type="InterPro" id="IPR053958">
    <property type="entry name" value="HMGCR/SNAP/NPC1-like_SSD"/>
</dbReference>
<dbReference type="InterPro" id="IPR000731">
    <property type="entry name" value="SSD"/>
</dbReference>
<feature type="region of interest" description="Disordered" evidence="11">
    <location>
        <begin position="1450"/>
        <end position="1494"/>
    </location>
</feature>
<evidence type="ECO:0000313" key="14">
    <source>
        <dbReference type="EMBL" id="KAK7060325.1"/>
    </source>
</evidence>
<evidence type="ECO:0000256" key="4">
    <source>
        <dbReference type="ARBA" id="ARBA00022692"/>
    </source>
</evidence>
<evidence type="ECO:0000256" key="11">
    <source>
        <dbReference type="SAM" id="MobiDB-lite"/>
    </source>
</evidence>
<sequence>MTVGELALAMDPGTRCAMRGTCEKTIYGKGLPCPYDGPAEEPEDRQRLVEVCGAEFAEGTSCCTGDQVEELASNFRQVEQLLSPCPACRNNFRSFFCGFTCSPNQATFLNVTSTKESNTGELAVKSTDFFVGERYGTAFYDSCKDVKLSASSDFVVKVVFGGAKDYQSLFEFFGRKSPAGSPFQINFPPANATPPEMTPFDAPTRNCYDADIASRCSCIDCPDVCPALPPQPTPNGPPVCHVGLLPCLSFILILAYGLAVLGFAVGYAVERTIRRRREKMYERVALSAETNSLSSPRLHTRGLVGAGSLAQYVDEDSQPESRDFGRNLLDPVETVQPRQYKLNNILRRFFYRLGLWTATKPFLTFAVVFLIMGLLNIGWEKFEVETDPVRLWVAKTSESRQQKEFFDENFGPFYRPQQIFITSAPSATTNEKPPVLSYDHLKYWFKVEKDIRNLKSEPNGYTLRDVCFKPAGPRGACVVQSVAAWFGNDLDDYDEDTWAEHLEECAARPAECLPDFQQPLKPVNVLGGIPKHESVLKSDAMVVTYVVSDSLDTEVQAKALEWERTLREYLTNLSERIEDEAGMQIAFSTGVSLEEELNKSTNTDVKIVVLSYLAMFLYVSLTLGNGSVSPGEEGLGSSLVRWARNFPKLFSRSSSSSSALSVDSRSAPRLFPRIPSSLFTGSKFTLGLFGIALVILSVSTSVGFFSACGVKVTLIIAEVIPFLVLAVGVDNVFILVHELDRQNLLHGPNAAIQAHHQQFSRGAMSPTNSSHRSPFGNSSTSTHDDDADVASMPLFLSPEERVARTLARMGPSILLSTITETTAFFLGALVPMPAVRNFALYAAGSVFLNAILQVTVFMSALLLDLKRVEASRVDCFPCIRLPSRIALVDAPPSGSGIGRLARLIRRYYAPWLLKPVVKVAVLVVFSGLFIASVIMIQYLKLGLDQKLALPSDSYLVDYFQQMEAYLEVGPPVYFIARNLDTTHRAGQQALCGRFTTCQEYSLANILEVERARSESSFISEPAASWIDDFFAWLKPEADSCCRVRKNDPEVFCTPRDRERLCQPCFKDREPAWNITMRGLPEGEEFMRYLKQWLESPTTEDCPVAGKASYGTALSISPEGDEVVASHFRSFHSPLKTQDDFINSFEAAHRVAQEISEHTGTDVFPYSLHYVFFDQYAHIIAMTQEVLGLGLAAVLLVTAILLGSWRTGMIVTGVVGLTVVSVMGVMALWGIMLNAISLVNLVISLGIAVEFCAHVARAFMNAGSGVTLEPGHPAGQKERDERMWTALVDVGPSVLSGITFTKLIGMCVLALTRSKLLEIYYFRMWLTLIVSGALHGLVLLPVVLSIAGGPGFPMQEADEEWMSNVMRNDYEYAPFMADDTSVNSDLDLLSLISSLLKLLVLLLNDLLLLEYDLLENDLLLLLVLDLERENDLDRLERTEYDLERERERLGERLRGPRPRRMGERERERSVRRNPPRAPPPPRAPRREAYPPREVL</sequence>
<dbReference type="GO" id="GO:0032934">
    <property type="term" value="F:sterol binding"/>
    <property type="evidence" value="ECO:0007669"/>
    <property type="project" value="TreeGrafter"/>
</dbReference>
<evidence type="ECO:0000256" key="3">
    <source>
        <dbReference type="ARBA" id="ARBA00022448"/>
    </source>
</evidence>
<feature type="compositionally biased region" description="Basic and acidic residues" evidence="11">
    <location>
        <begin position="1450"/>
        <end position="1469"/>
    </location>
</feature>
<keyword evidence="10" id="KW-0325">Glycoprotein</keyword>
<dbReference type="Pfam" id="PF22314">
    <property type="entry name" value="NPC1_MLD"/>
    <property type="match status" value="1"/>
</dbReference>
<keyword evidence="4 12" id="KW-0812">Transmembrane</keyword>
<protein>
    <submittedName>
        <fullName evidence="14">Niemann-Pick type C-related protein 1</fullName>
    </submittedName>
</protein>
<accession>A0AAW0E7R7</accession>
<reference evidence="14 15" key="1">
    <citation type="submission" date="2024-01" db="EMBL/GenBank/DDBJ databases">
        <title>A draft genome for a cacao thread blight-causing isolate of Paramarasmius palmivorus.</title>
        <authorList>
            <person name="Baruah I.K."/>
            <person name="Bukari Y."/>
            <person name="Amoako-Attah I."/>
            <person name="Meinhardt L.W."/>
            <person name="Bailey B.A."/>
            <person name="Cohen S.P."/>
        </authorList>
    </citation>
    <scope>NUCLEOTIDE SEQUENCE [LARGE SCALE GENOMIC DNA]</scope>
    <source>
        <strain evidence="14 15">GH-12</strain>
    </source>
</reference>
<feature type="transmembrane region" description="Helical" evidence="12">
    <location>
        <begin position="1209"/>
        <end position="1230"/>
    </location>
</feature>
<evidence type="ECO:0000313" key="15">
    <source>
        <dbReference type="Proteomes" id="UP001383192"/>
    </source>
</evidence>
<dbReference type="GO" id="GO:0015918">
    <property type="term" value="P:sterol transport"/>
    <property type="evidence" value="ECO:0007669"/>
    <property type="project" value="TreeGrafter"/>
</dbReference>
<feature type="region of interest" description="Disordered" evidence="11">
    <location>
        <begin position="762"/>
        <end position="786"/>
    </location>
</feature>
<feature type="transmembrane region" description="Helical" evidence="12">
    <location>
        <begin position="1237"/>
        <end position="1259"/>
    </location>
</feature>
<evidence type="ECO:0000256" key="8">
    <source>
        <dbReference type="ARBA" id="ARBA00023136"/>
    </source>
</evidence>
<dbReference type="PROSITE" id="PS50156">
    <property type="entry name" value="SSD"/>
    <property type="match status" value="1"/>
</dbReference>
<feature type="compositionally biased region" description="Polar residues" evidence="11">
    <location>
        <begin position="762"/>
        <end position="781"/>
    </location>
</feature>
<evidence type="ECO:0000256" key="5">
    <source>
        <dbReference type="ARBA" id="ARBA00022729"/>
    </source>
</evidence>
<gene>
    <name evidence="14" type="primary">NCR1</name>
    <name evidence="14" type="ORF">VNI00_001090</name>
</gene>
<dbReference type="EMBL" id="JAYKXP010000003">
    <property type="protein sequence ID" value="KAK7060325.1"/>
    <property type="molecule type" value="Genomic_DNA"/>
</dbReference>
<feature type="transmembrane region" description="Helical" evidence="12">
    <location>
        <begin position="919"/>
        <end position="939"/>
    </location>
</feature>
<evidence type="ECO:0000256" key="1">
    <source>
        <dbReference type="ARBA" id="ARBA00004141"/>
    </source>
</evidence>